<protein>
    <recommendedName>
        <fullName evidence="2">VWFC domain-containing protein</fullName>
    </recommendedName>
</protein>
<dbReference type="GO" id="GO:0005615">
    <property type="term" value="C:extracellular space"/>
    <property type="evidence" value="ECO:0007669"/>
    <property type="project" value="TreeGrafter"/>
</dbReference>
<reference evidence="3 5" key="2">
    <citation type="journal article" date="2013" name="Nature">
        <title>Insights into bilaterian evolution from three spiralian genomes.</title>
        <authorList>
            <person name="Simakov O."/>
            <person name="Marletaz F."/>
            <person name="Cho S.J."/>
            <person name="Edsinger-Gonzales E."/>
            <person name="Havlak P."/>
            <person name="Hellsten U."/>
            <person name="Kuo D.H."/>
            <person name="Larsson T."/>
            <person name="Lv J."/>
            <person name="Arendt D."/>
            <person name="Savage R."/>
            <person name="Osoegawa K."/>
            <person name="de Jong P."/>
            <person name="Grimwood J."/>
            <person name="Chapman J.A."/>
            <person name="Shapiro H."/>
            <person name="Aerts A."/>
            <person name="Otillar R.P."/>
            <person name="Terry A.Y."/>
            <person name="Boore J.L."/>
            <person name="Grigoriev I.V."/>
            <person name="Lindberg D.R."/>
            <person name="Seaver E.C."/>
            <person name="Weisblat D.A."/>
            <person name="Putnam N.H."/>
            <person name="Rokhsar D.S."/>
        </authorList>
    </citation>
    <scope>NUCLEOTIDE SEQUENCE</scope>
    <source>
        <strain evidence="3 5">I ESC-2004</strain>
    </source>
</reference>
<dbReference type="InterPro" id="IPR042979">
    <property type="entry name" value="VWC2/VWC2L"/>
</dbReference>
<sequence length="146" mass="16174">MRTLLLMTVVLFVSATLATQLKEAEEEAAPGCDRDGVHYGSGDRVPHPDKCAWCSCRGGHISCVMTQCAFPQCVDSVESENSCCRTCPNGENCRTPEGIIPFGETWTESRGEYCVAKCRCRPYRHHATCKLQCNFPESRESNSTDD</sequence>
<keyword evidence="5" id="KW-1185">Reference proteome</keyword>
<organism evidence="3">
    <name type="scientific">Capitella teleta</name>
    <name type="common">Polychaete worm</name>
    <dbReference type="NCBI Taxonomy" id="283909"/>
    <lineage>
        <taxon>Eukaryota</taxon>
        <taxon>Metazoa</taxon>
        <taxon>Spiralia</taxon>
        <taxon>Lophotrochozoa</taxon>
        <taxon>Annelida</taxon>
        <taxon>Polychaeta</taxon>
        <taxon>Sedentaria</taxon>
        <taxon>Scolecida</taxon>
        <taxon>Capitellidae</taxon>
        <taxon>Capitella</taxon>
    </lineage>
</organism>
<evidence type="ECO:0000256" key="1">
    <source>
        <dbReference type="SAM" id="SignalP"/>
    </source>
</evidence>
<accession>R7TL81</accession>
<dbReference type="SUPFAM" id="SSF57603">
    <property type="entry name" value="FnI-like domain"/>
    <property type="match status" value="1"/>
</dbReference>
<proteinExistence type="predicted"/>
<feature type="domain" description="VWFC" evidence="2">
    <location>
        <begin position="51"/>
        <end position="87"/>
    </location>
</feature>
<feature type="signal peptide" evidence="1">
    <location>
        <begin position="1"/>
        <end position="18"/>
    </location>
</feature>
<dbReference type="EMBL" id="AMQN01012361">
    <property type="status" value="NOT_ANNOTATED_CDS"/>
    <property type="molecule type" value="Genomic_DNA"/>
</dbReference>
<dbReference type="PANTHER" id="PTHR46252:SF3">
    <property type="entry name" value="KIELIN_CHORDIN-LIKE PROTEIN"/>
    <property type="match status" value="1"/>
</dbReference>
<reference evidence="4" key="3">
    <citation type="submission" date="2015-06" db="UniProtKB">
        <authorList>
            <consortium name="EnsemblMetazoa"/>
        </authorList>
    </citation>
    <scope>IDENTIFICATION</scope>
</reference>
<evidence type="ECO:0000259" key="2">
    <source>
        <dbReference type="PROSITE" id="PS01208"/>
    </source>
</evidence>
<name>R7TL81_CAPTE</name>
<dbReference type="EMBL" id="KB309474">
    <property type="protein sequence ID" value="ELT94272.1"/>
    <property type="molecule type" value="Genomic_DNA"/>
</dbReference>
<dbReference type="OMA" id="PHATHCE"/>
<dbReference type="GO" id="GO:0030514">
    <property type="term" value="P:negative regulation of BMP signaling pathway"/>
    <property type="evidence" value="ECO:0007669"/>
    <property type="project" value="TreeGrafter"/>
</dbReference>
<dbReference type="Gene3D" id="6.20.200.20">
    <property type="match status" value="1"/>
</dbReference>
<evidence type="ECO:0000313" key="3">
    <source>
        <dbReference type="EMBL" id="ELT94272.1"/>
    </source>
</evidence>
<dbReference type="EnsemblMetazoa" id="CapteT227923">
    <property type="protein sequence ID" value="CapteP227923"/>
    <property type="gene ID" value="CapteG227923"/>
</dbReference>
<keyword evidence="1" id="KW-0732">Signal</keyword>
<dbReference type="PANTHER" id="PTHR46252">
    <property type="entry name" value="BRORIN FAMILY MEMBER"/>
    <property type="match status" value="1"/>
</dbReference>
<gene>
    <name evidence="3" type="ORF">CAPTEDRAFT_227923</name>
</gene>
<dbReference type="PROSITE" id="PS01208">
    <property type="entry name" value="VWFC_1"/>
    <property type="match status" value="1"/>
</dbReference>
<dbReference type="Pfam" id="PF23334">
    <property type="entry name" value="VWC2L_2nd"/>
    <property type="match status" value="1"/>
</dbReference>
<dbReference type="GO" id="GO:0032281">
    <property type="term" value="C:AMPA glutamate receptor complex"/>
    <property type="evidence" value="ECO:0007669"/>
    <property type="project" value="TreeGrafter"/>
</dbReference>
<evidence type="ECO:0000313" key="4">
    <source>
        <dbReference type="EnsemblMetazoa" id="CapteP227923"/>
    </source>
</evidence>
<dbReference type="InterPro" id="IPR001007">
    <property type="entry name" value="VWF_dom"/>
</dbReference>
<feature type="chain" id="PRO_5008787133" description="VWFC domain-containing protein" evidence="1">
    <location>
        <begin position="19"/>
        <end position="146"/>
    </location>
</feature>
<evidence type="ECO:0000313" key="5">
    <source>
        <dbReference type="Proteomes" id="UP000014760"/>
    </source>
</evidence>
<dbReference type="GO" id="GO:0045202">
    <property type="term" value="C:synapse"/>
    <property type="evidence" value="ECO:0007669"/>
    <property type="project" value="UniProtKB-SubCell"/>
</dbReference>
<dbReference type="HOGENOM" id="CLU_1779215_0_0_1"/>
<reference evidence="5" key="1">
    <citation type="submission" date="2012-12" db="EMBL/GenBank/DDBJ databases">
        <authorList>
            <person name="Hellsten U."/>
            <person name="Grimwood J."/>
            <person name="Chapman J.A."/>
            <person name="Shapiro H."/>
            <person name="Aerts A."/>
            <person name="Otillar R.P."/>
            <person name="Terry A.Y."/>
            <person name="Boore J.L."/>
            <person name="Simakov O."/>
            <person name="Marletaz F."/>
            <person name="Cho S.-J."/>
            <person name="Edsinger-Gonzales E."/>
            <person name="Havlak P."/>
            <person name="Kuo D.-H."/>
            <person name="Larsson T."/>
            <person name="Lv J."/>
            <person name="Arendt D."/>
            <person name="Savage R."/>
            <person name="Osoegawa K."/>
            <person name="de Jong P."/>
            <person name="Lindberg D.R."/>
            <person name="Seaver E.C."/>
            <person name="Weisblat D.A."/>
            <person name="Putnam N.H."/>
            <person name="Grigoriev I.V."/>
            <person name="Rokhsar D.S."/>
        </authorList>
    </citation>
    <scope>NUCLEOTIDE SEQUENCE</scope>
    <source>
        <strain evidence="5">I ESC-2004</strain>
    </source>
</reference>
<dbReference type="Proteomes" id="UP000014760">
    <property type="component" value="Unassembled WGS sequence"/>
</dbReference>
<dbReference type="AlphaFoldDB" id="R7TL81"/>
<dbReference type="OrthoDB" id="6152256at2759"/>